<comment type="similarity">
    <text evidence="1 6">Belongs to the methyltransferase superfamily. PrmA family.</text>
</comment>
<dbReference type="Pfam" id="PF06325">
    <property type="entry name" value="PrmA"/>
    <property type="match status" value="1"/>
</dbReference>
<keyword evidence="4 6" id="KW-0808">Transferase</keyword>
<dbReference type="InterPro" id="IPR029063">
    <property type="entry name" value="SAM-dependent_MTases_sf"/>
</dbReference>
<evidence type="ECO:0000256" key="2">
    <source>
        <dbReference type="ARBA" id="ARBA00022490"/>
    </source>
</evidence>
<dbReference type="STRING" id="1653476.THC_0134"/>
<dbReference type="GO" id="GO:0005737">
    <property type="term" value="C:cytoplasm"/>
    <property type="evidence" value="ECO:0007669"/>
    <property type="project" value="UniProtKB-SubCell"/>
</dbReference>
<dbReference type="SUPFAM" id="SSF53335">
    <property type="entry name" value="S-adenosyl-L-methionine-dependent methyltransferases"/>
    <property type="match status" value="1"/>
</dbReference>
<dbReference type="KEGG" id="cthi:THC_0134"/>
<dbReference type="OrthoDB" id="9785995at2"/>
<dbReference type="InterPro" id="IPR050078">
    <property type="entry name" value="Ribosomal_L11_MeTrfase_PrmA"/>
</dbReference>
<dbReference type="PATRIC" id="fig|1653476.3.peg.137"/>
<dbReference type="AlphaFoldDB" id="A0A0U5AEV4"/>
<evidence type="ECO:0000313" key="7">
    <source>
        <dbReference type="EMBL" id="BAU22535.1"/>
    </source>
</evidence>
<evidence type="ECO:0000256" key="1">
    <source>
        <dbReference type="ARBA" id="ARBA00009741"/>
    </source>
</evidence>
<gene>
    <name evidence="6" type="primary">prmA</name>
    <name evidence="7" type="ORF">THC_0134</name>
</gene>
<dbReference type="PANTHER" id="PTHR43648">
    <property type="entry name" value="ELECTRON TRANSFER FLAVOPROTEIN BETA SUBUNIT LYSINE METHYLTRANSFERASE"/>
    <property type="match status" value="1"/>
</dbReference>
<dbReference type="PIRSF" id="PIRSF000401">
    <property type="entry name" value="RPL11_MTase"/>
    <property type="match status" value="1"/>
</dbReference>
<evidence type="ECO:0000256" key="6">
    <source>
        <dbReference type="HAMAP-Rule" id="MF_00735"/>
    </source>
</evidence>
<protein>
    <recommendedName>
        <fullName evidence="6">Ribosomal protein L11 methyltransferase</fullName>
        <shortName evidence="6">L11 Mtase</shortName>
        <ecNumber evidence="6">2.1.1.-</ecNumber>
    </recommendedName>
</protein>
<dbReference type="InterPro" id="IPR004498">
    <property type="entry name" value="Ribosomal_PrmA_MeTrfase"/>
</dbReference>
<dbReference type="GO" id="GO:0005840">
    <property type="term" value="C:ribosome"/>
    <property type="evidence" value="ECO:0007669"/>
    <property type="project" value="UniProtKB-KW"/>
</dbReference>
<keyword evidence="8" id="KW-1185">Reference proteome</keyword>
<evidence type="ECO:0000256" key="5">
    <source>
        <dbReference type="ARBA" id="ARBA00022691"/>
    </source>
</evidence>
<comment type="subcellular location">
    <subcellularLocation>
        <location evidence="6">Cytoplasm</location>
    </subcellularLocation>
</comment>
<dbReference type="EC" id="2.1.1.-" evidence="6"/>
<feature type="binding site" evidence="6">
    <location>
        <position position="132"/>
    </location>
    <ligand>
        <name>S-adenosyl-L-methionine</name>
        <dbReference type="ChEBI" id="CHEBI:59789"/>
    </ligand>
</feature>
<comment type="catalytic activity">
    <reaction evidence="6">
        <text>L-lysyl-[protein] + 3 S-adenosyl-L-methionine = N(6),N(6),N(6)-trimethyl-L-lysyl-[protein] + 3 S-adenosyl-L-homocysteine + 3 H(+)</text>
        <dbReference type="Rhea" id="RHEA:54192"/>
        <dbReference type="Rhea" id="RHEA-COMP:9752"/>
        <dbReference type="Rhea" id="RHEA-COMP:13826"/>
        <dbReference type="ChEBI" id="CHEBI:15378"/>
        <dbReference type="ChEBI" id="CHEBI:29969"/>
        <dbReference type="ChEBI" id="CHEBI:57856"/>
        <dbReference type="ChEBI" id="CHEBI:59789"/>
        <dbReference type="ChEBI" id="CHEBI:61961"/>
    </reaction>
</comment>
<dbReference type="Gene3D" id="3.40.50.150">
    <property type="entry name" value="Vaccinia Virus protein VP39"/>
    <property type="match status" value="1"/>
</dbReference>
<sequence>MYLLFSLKAPPDLAPLLEEEFYIQPKLSWETEETENEIIFKFYFPFNLKPEDQEVLSWLEKLSARYQELIPEYTLVKKENWEVIWKYHFKPLKVGKRLWVLPTWEEITLQEGEIPIYIDPGQAFGTGHHPTTQLMLVNLEAYVEKICEEESVPRVLDMGCGSGILSIAVAKLCPRASILAVDIDELALETTLKNAEVNQVLENIKILKKITPSESSGFHLILANIGFRELKNLAPLFREILHPQKGILLLSGILKEDLPELEKYYKSLGFRRIKSECLKGWALTSLKLI</sequence>
<keyword evidence="7" id="KW-0689">Ribosomal protein</keyword>
<name>A0A0U5AEV4_9BACT</name>
<keyword evidence="2 6" id="KW-0963">Cytoplasm</keyword>
<reference evidence="8" key="2">
    <citation type="journal article" date="2016" name="Int. J. Syst. Evol. Microbiol.">
        <title>Caldimicrobium thiodismutans sp. nov., a sulfur-disproportionating bacterium isolated from a hot spring.</title>
        <authorList>
            <person name="Kojima H."/>
            <person name="Umezawa K."/>
            <person name="Fukui M."/>
        </authorList>
    </citation>
    <scope>NUCLEOTIDE SEQUENCE [LARGE SCALE GENOMIC DNA]</scope>
    <source>
        <strain evidence="8">TF1</strain>
    </source>
</reference>
<evidence type="ECO:0000256" key="4">
    <source>
        <dbReference type="ARBA" id="ARBA00022679"/>
    </source>
</evidence>
<dbReference type="PANTHER" id="PTHR43648:SF1">
    <property type="entry name" value="ELECTRON TRANSFER FLAVOPROTEIN BETA SUBUNIT LYSINE METHYLTRANSFERASE"/>
    <property type="match status" value="1"/>
</dbReference>
<reference evidence="7 8" key="1">
    <citation type="journal article" date="2016" name="Int. J. Syst. Evol. Microbiol.">
        <title>Caldimicrobium thiodismutans sp. nov., a sulfur-disproportionating bacterium isolated from a hot spring, and emended description of the genus Caldimicrobium.</title>
        <authorList>
            <person name="Kojima H."/>
            <person name="Umezawa K."/>
            <person name="Fukui M."/>
        </authorList>
    </citation>
    <scope>NUCLEOTIDE SEQUENCE [LARGE SCALE GENOMIC DNA]</scope>
    <source>
        <strain evidence="7 8">TF1</strain>
    </source>
</reference>
<comment type="function">
    <text evidence="6">Methylates ribosomal protein L11.</text>
</comment>
<dbReference type="CDD" id="cd02440">
    <property type="entry name" value="AdoMet_MTases"/>
    <property type="match status" value="1"/>
</dbReference>
<feature type="binding site" evidence="6">
    <location>
        <position position="159"/>
    </location>
    <ligand>
        <name>S-adenosyl-L-methionine</name>
        <dbReference type="ChEBI" id="CHEBI:59789"/>
    </ligand>
</feature>
<keyword evidence="7" id="KW-0687">Ribonucleoprotein</keyword>
<dbReference type="GO" id="GO:0016279">
    <property type="term" value="F:protein-lysine N-methyltransferase activity"/>
    <property type="evidence" value="ECO:0007669"/>
    <property type="project" value="RHEA"/>
</dbReference>
<dbReference type="Proteomes" id="UP000068196">
    <property type="component" value="Chromosome"/>
</dbReference>
<dbReference type="HAMAP" id="MF_00735">
    <property type="entry name" value="Methyltr_PrmA"/>
    <property type="match status" value="1"/>
</dbReference>
<keyword evidence="3 6" id="KW-0489">Methyltransferase</keyword>
<dbReference type="GO" id="GO:0032259">
    <property type="term" value="P:methylation"/>
    <property type="evidence" value="ECO:0007669"/>
    <property type="project" value="UniProtKB-KW"/>
</dbReference>
<keyword evidence="5 6" id="KW-0949">S-adenosyl-L-methionine</keyword>
<accession>A0A0U5AEV4</accession>
<feature type="binding site" evidence="6">
    <location>
        <position position="182"/>
    </location>
    <ligand>
        <name>S-adenosyl-L-methionine</name>
        <dbReference type="ChEBI" id="CHEBI:59789"/>
    </ligand>
</feature>
<feature type="binding site" evidence="6">
    <location>
        <position position="224"/>
    </location>
    <ligand>
        <name>S-adenosyl-L-methionine</name>
        <dbReference type="ChEBI" id="CHEBI:59789"/>
    </ligand>
</feature>
<dbReference type="EMBL" id="AP014945">
    <property type="protein sequence ID" value="BAU22535.1"/>
    <property type="molecule type" value="Genomic_DNA"/>
</dbReference>
<organism evidence="7 8">
    <name type="scientific">Caldimicrobium thiodismutans</name>
    <dbReference type="NCBI Taxonomy" id="1653476"/>
    <lineage>
        <taxon>Bacteria</taxon>
        <taxon>Pseudomonadati</taxon>
        <taxon>Thermodesulfobacteriota</taxon>
        <taxon>Thermodesulfobacteria</taxon>
        <taxon>Thermodesulfobacteriales</taxon>
        <taxon>Thermodesulfobacteriaceae</taxon>
        <taxon>Caldimicrobium</taxon>
    </lineage>
</organism>
<dbReference type="RefSeq" id="WP_068511869.1">
    <property type="nucleotide sequence ID" value="NZ_AP014945.1"/>
</dbReference>
<proteinExistence type="inferred from homology"/>
<evidence type="ECO:0000256" key="3">
    <source>
        <dbReference type="ARBA" id="ARBA00022603"/>
    </source>
</evidence>
<evidence type="ECO:0000313" key="8">
    <source>
        <dbReference type="Proteomes" id="UP000068196"/>
    </source>
</evidence>